<dbReference type="InterPro" id="IPR007351">
    <property type="entry name" value="YjbR"/>
</dbReference>
<dbReference type="EMBL" id="JBHMQV010000007">
    <property type="protein sequence ID" value="MFC0843605.1"/>
    <property type="molecule type" value="Genomic_DNA"/>
</dbReference>
<dbReference type="InterPro" id="IPR058532">
    <property type="entry name" value="YjbR/MT2646/Rv2570-like"/>
</dbReference>
<evidence type="ECO:0000313" key="2">
    <source>
        <dbReference type="EMBL" id="MFC0843633.1"/>
    </source>
</evidence>
<dbReference type="Gene3D" id="3.90.1150.30">
    <property type="match status" value="1"/>
</dbReference>
<dbReference type="PANTHER" id="PTHR35145">
    <property type="entry name" value="CYTOPLASMIC PROTEIN-RELATED"/>
    <property type="match status" value="1"/>
</dbReference>
<gene>
    <name evidence="1" type="ORF">ACFH04_07655</name>
    <name evidence="2" type="ORF">ACFH04_07805</name>
    <name evidence="3" type="ORF">ACFH04_41810</name>
</gene>
<dbReference type="Proteomes" id="UP001589887">
    <property type="component" value="Unassembled WGS sequence"/>
</dbReference>
<dbReference type="GO" id="GO:0003677">
    <property type="term" value="F:DNA binding"/>
    <property type="evidence" value="ECO:0007669"/>
    <property type="project" value="UniProtKB-KW"/>
</dbReference>
<dbReference type="EMBL" id="JBHMQV010000009">
    <property type="protein sequence ID" value="MFC0850215.1"/>
    <property type="molecule type" value="Genomic_DNA"/>
</dbReference>
<evidence type="ECO:0000313" key="3">
    <source>
        <dbReference type="EMBL" id="MFC0850215.1"/>
    </source>
</evidence>
<sequence>MTPADVAALALDLPEATEHEPSPHMQLYKVGGKIFAILTPATGTRRDQVTLKCEPDLALHLRAQYPAAVQPSYYGRLRHGNTVILDGTVPAEELTEMVHHSWGCVVAALPRAARDRLRTLN</sequence>
<accession>A0ABV6TCV5</accession>
<dbReference type="InterPro" id="IPR038056">
    <property type="entry name" value="YjbR-like_sf"/>
</dbReference>
<dbReference type="Pfam" id="PF04237">
    <property type="entry name" value="YjbR"/>
    <property type="match status" value="1"/>
</dbReference>
<dbReference type="SUPFAM" id="SSF142906">
    <property type="entry name" value="YjbR-like"/>
    <property type="match status" value="1"/>
</dbReference>
<evidence type="ECO:0000313" key="4">
    <source>
        <dbReference type="Proteomes" id="UP001589887"/>
    </source>
</evidence>
<reference evidence="2 4" key="1">
    <citation type="submission" date="2024-09" db="EMBL/GenBank/DDBJ databases">
        <authorList>
            <person name="Sun Q."/>
            <person name="Mori K."/>
        </authorList>
    </citation>
    <scope>NUCLEOTIDE SEQUENCE [LARGE SCALE GENOMIC DNA]</scope>
    <source>
        <strain evidence="2 4">JCM 4557</strain>
    </source>
</reference>
<dbReference type="RefSeq" id="WP_394317347.1">
    <property type="nucleotide sequence ID" value="NZ_JBHMQV010000007.1"/>
</dbReference>
<dbReference type="PANTHER" id="PTHR35145:SF1">
    <property type="entry name" value="CYTOPLASMIC PROTEIN"/>
    <property type="match status" value="1"/>
</dbReference>
<name>A0ABV6TCV5_9ACTN</name>
<keyword evidence="2" id="KW-0238">DNA-binding</keyword>
<organism evidence="2 4">
    <name type="scientific">Streptomyces noboritoensis</name>
    <dbReference type="NCBI Taxonomy" id="67337"/>
    <lineage>
        <taxon>Bacteria</taxon>
        <taxon>Bacillati</taxon>
        <taxon>Actinomycetota</taxon>
        <taxon>Actinomycetes</taxon>
        <taxon>Kitasatosporales</taxon>
        <taxon>Streptomycetaceae</taxon>
        <taxon>Streptomyces</taxon>
    </lineage>
</organism>
<evidence type="ECO:0000313" key="1">
    <source>
        <dbReference type="EMBL" id="MFC0843605.1"/>
    </source>
</evidence>
<dbReference type="EMBL" id="JBHMQV010000008">
    <property type="protein sequence ID" value="MFC0843633.1"/>
    <property type="molecule type" value="Genomic_DNA"/>
</dbReference>
<protein>
    <submittedName>
        <fullName evidence="2">MmcQ/YjbR family DNA-binding protein</fullName>
    </submittedName>
</protein>
<keyword evidence="4" id="KW-1185">Reference proteome</keyword>
<proteinExistence type="predicted"/>
<comment type="caution">
    <text evidence="2">The sequence shown here is derived from an EMBL/GenBank/DDBJ whole genome shotgun (WGS) entry which is preliminary data.</text>
</comment>